<dbReference type="InterPro" id="IPR049943">
    <property type="entry name" value="Ser_HO-MeTrfase-like"/>
</dbReference>
<organism evidence="8">
    <name type="scientific">Ignisphaera aggregans</name>
    <dbReference type="NCBI Taxonomy" id="334771"/>
    <lineage>
        <taxon>Archaea</taxon>
        <taxon>Thermoproteota</taxon>
        <taxon>Thermoprotei</taxon>
        <taxon>Desulfurococcales</taxon>
        <taxon>Desulfurococcaceae</taxon>
        <taxon>Ignisphaera</taxon>
    </lineage>
</organism>
<evidence type="ECO:0000256" key="5">
    <source>
        <dbReference type="ARBA" id="ARBA00022898"/>
    </source>
</evidence>
<dbReference type="Gene3D" id="3.40.640.10">
    <property type="entry name" value="Type I PLP-dependent aspartate aminotransferase-like (Major domain)"/>
    <property type="match status" value="1"/>
</dbReference>
<dbReference type="SUPFAM" id="SSF53383">
    <property type="entry name" value="PLP-dependent transferases"/>
    <property type="match status" value="1"/>
</dbReference>
<gene>
    <name evidence="8" type="ORF">ENO77_05290</name>
</gene>
<keyword evidence="3" id="KW-0554">One-carbon metabolism</keyword>
<keyword evidence="5 6" id="KW-0663">Pyridoxal phosphate</keyword>
<dbReference type="InterPro" id="IPR015422">
    <property type="entry name" value="PyrdxlP-dep_Trfase_small"/>
</dbReference>
<dbReference type="GO" id="GO:0019264">
    <property type="term" value="P:glycine biosynthetic process from serine"/>
    <property type="evidence" value="ECO:0007669"/>
    <property type="project" value="InterPro"/>
</dbReference>
<evidence type="ECO:0000256" key="6">
    <source>
        <dbReference type="PIRSR" id="PIRSR000412-50"/>
    </source>
</evidence>
<evidence type="ECO:0000256" key="2">
    <source>
        <dbReference type="ARBA" id="ARBA00006376"/>
    </source>
</evidence>
<evidence type="ECO:0000256" key="3">
    <source>
        <dbReference type="ARBA" id="ARBA00022563"/>
    </source>
</evidence>
<name>A0A7C2V9U3_9CREN</name>
<dbReference type="CDD" id="cd00378">
    <property type="entry name" value="SHMT"/>
    <property type="match status" value="1"/>
</dbReference>
<dbReference type="AlphaFoldDB" id="A0A7C2V9U3"/>
<protein>
    <submittedName>
        <fullName evidence="8">Aminotransferase class I/II-fold pyridoxal phosphate-dependent enzyme</fullName>
    </submittedName>
</protein>
<dbReference type="Gene3D" id="3.90.1150.10">
    <property type="entry name" value="Aspartate Aminotransferase, domain 1"/>
    <property type="match status" value="1"/>
</dbReference>
<sequence length="449" mass="50295">MYKNVYISALQHFWVSGELLSVLPHELIQVLDVVKKHNTWRRHETINLIASENVMSTLAELVYTCDMKHRYAEGLPGERYYQGTKYVDEIEILTQRLMSKLLSIRFVEPRATSGTVANAIAFSALAKPGDVAAVTSIQAGAHISHTQYGLLGSLGLKQVEMPFDVDRWNIDIDAAIKIIENAKPKIVVLGASTYLFPHPTKELADAVHSIGGFVVHDVAHVLGLIAGGTWPNPVHEGADVATASTHKTFPGPQGGVLFTSSEAVYRRISRNVLKFVSNHHLHRLPALAITTIEMMYFGESYARQIIKNSRKFAESLAAEGFNVVAEHLSYTRSHIVLVDISRICPASKAAKLLEEANIIANKNLLPQDVLNPDNPSGLRFGVQEMTRYGMKESDFEEVAKFIKEVLIEKKNPAEVKRKVIEFRRQFTDVRYCFNVPRELHKELTLNLEF</sequence>
<comment type="similarity">
    <text evidence="2">Belongs to the SHMT family.</text>
</comment>
<keyword evidence="4 8" id="KW-0808">Transferase</keyword>
<dbReference type="GO" id="GO:0030170">
    <property type="term" value="F:pyridoxal phosphate binding"/>
    <property type="evidence" value="ECO:0007669"/>
    <property type="project" value="InterPro"/>
</dbReference>
<feature type="modified residue" description="N6-(pyridoxal phosphate)lysine" evidence="6">
    <location>
        <position position="247"/>
    </location>
</feature>
<evidence type="ECO:0000259" key="7">
    <source>
        <dbReference type="Pfam" id="PF00464"/>
    </source>
</evidence>
<comment type="cofactor">
    <cofactor evidence="1 6">
        <name>pyridoxal 5'-phosphate</name>
        <dbReference type="ChEBI" id="CHEBI:597326"/>
    </cofactor>
</comment>
<dbReference type="Pfam" id="PF00464">
    <property type="entry name" value="SHMT"/>
    <property type="match status" value="1"/>
</dbReference>
<dbReference type="EMBL" id="DSGT01000015">
    <property type="protein sequence ID" value="HEW53550.1"/>
    <property type="molecule type" value="Genomic_DNA"/>
</dbReference>
<dbReference type="NCBIfam" id="NF000586">
    <property type="entry name" value="PRK00011.1"/>
    <property type="match status" value="1"/>
</dbReference>
<keyword evidence="8" id="KW-0032">Aminotransferase</keyword>
<evidence type="ECO:0000313" key="8">
    <source>
        <dbReference type="EMBL" id="HEW53550.1"/>
    </source>
</evidence>
<dbReference type="GO" id="GO:0005737">
    <property type="term" value="C:cytoplasm"/>
    <property type="evidence" value="ECO:0007669"/>
    <property type="project" value="TreeGrafter"/>
</dbReference>
<dbReference type="PANTHER" id="PTHR11680:SF35">
    <property type="entry name" value="SERINE HYDROXYMETHYLTRANSFERASE 1"/>
    <property type="match status" value="1"/>
</dbReference>
<feature type="domain" description="Serine hydroxymethyltransferase-like" evidence="7">
    <location>
        <begin position="29"/>
        <end position="402"/>
    </location>
</feature>
<proteinExistence type="inferred from homology"/>
<accession>A0A7C2V9U3</accession>
<evidence type="ECO:0000256" key="1">
    <source>
        <dbReference type="ARBA" id="ARBA00001933"/>
    </source>
</evidence>
<dbReference type="InterPro" id="IPR015421">
    <property type="entry name" value="PyrdxlP-dep_Trfase_major"/>
</dbReference>
<dbReference type="GO" id="GO:0008483">
    <property type="term" value="F:transaminase activity"/>
    <property type="evidence" value="ECO:0007669"/>
    <property type="project" value="UniProtKB-KW"/>
</dbReference>
<dbReference type="PROSITE" id="PS00096">
    <property type="entry name" value="SHMT"/>
    <property type="match status" value="1"/>
</dbReference>
<dbReference type="InterPro" id="IPR001085">
    <property type="entry name" value="Ser_HO-MeTrfase"/>
</dbReference>
<dbReference type="InterPro" id="IPR019798">
    <property type="entry name" value="Ser_HO-MeTrfase_PLP_BS"/>
</dbReference>
<comment type="caution">
    <text evidence="8">The sequence shown here is derived from an EMBL/GenBank/DDBJ whole genome shotgun (WGS) entry which is preliminary data.</text>
</comment>
<dbReference type="GO" id="GO:0004372">
    <property type="term" value="F:glycine hydroxymethyltransferase activity"/>
    <property type="evidence" value="ECO:0007669"/>
    <property type="project" value="InterPro"/>
</dbReference>
<dbReference type="PIRSF" id="PIRSF000412">
    <property type="entry name" value="SHMT"/>
    <property type="match status" value="1"/>
</dbReference>
<reference evidence="8" key="1">
    <citation type="journal article" date="2020" name="mSystems">
        <title>Genome- and Community-Level Interaction Insights into Carbon Utilization and Element Cycling Functions of Hydrothermarchaeota in Hydrothermal Sediment.</title>
        <authorList>
            <person name="Zhou Z."/>
            <person name="Liu Y."/>
            <person name="Xu W."/>
            <person name="Pan J."/>
            <person name="Luo Z.H."/>
            <person name="Li M."/>
        </authorList>
    </citation>
    <scope>NUCLEOTIDE SEQUENCE [LARGE SCALE GENOMIC DNA]</scope>
    <source>
        <strain evidence="8">SpSt-16</strain>
    </source>
</reference>
<evidence type="ECO:0000256" key="4">
    <source>
        <dbReference type="ARBA" id="ARBA00022679"/>
    </source>
</evidence>
<dbReference type="InterPro" id="IPR039429">
    <property type="entry name" value="SHMT-like_dom"/>
</dbReference>
<dbReference type="PANTHER" id="PTHR11680">
    <property type="entry name" value="SERINE HYDROXYMETHYLTRANSFERASE"/>
    <property type="match status" value="1"/>
</dbReference>
<dbReference type="InterPro" id="IPR015424">
    <property type="entry name" value="PyrdxlP-dep_Trfase"/>
</dbReference>
<dbReference type="GO" id="GO:0035999">
    <property type="term" value="P:tetrahydrofolate interconversion"/>
    <property type="evidence" value="ECO:0007669"/>
    <property type="project" value="InterPro"/>
</dbReference>